<dbReference type="InterPro" id="IPR005665">
    <property type="entry name" value="SecF_bac"/>
</dbReference>
<keyword evidence="4" id="KW-1003">Cell membrane</keyword>
<feature type="transmembrane region" description="Helical" evidence="11">
    <location>
        <begin position="198"/>
        <end position="217"/>
    </location>
</feature>
<feature type="transmembrane region" description="Helical" evidence="11">
    <location>
        <begin position="27"/>
        <end position="49"/>
    </location>
</feature>
<dbReference type="Proteomes" id="UP000539111">
    <property type="component" value="Unassembled WGS sequence"/>
</dbReference>
<dbReference type="InterPro" id="IPR022813">
    <property type="entry name" value="SecD/SecF_arch_bac"/>
</dbReference>
<dbReference type="GO" id="GO:0005886">
    <property type="term" value="C:plasma membrane"/>
    <property type="evidence" value="ECO:0007669"/>
    <property type="project" value="UniProtKB-SubCell"/>
</dbReference>
<organism evidence="13 14">
    <name type="scientific">Spelaeicoccus albus</name>
    <dbReference type="NCBI Taxonomy" id="1280376"/>
    <lineage>
        <taxon>Bacteria</taxon>
        <taxon>Bacillati</taxon>
        <taxon>Actinomycetota</taxon>
        <taxon>Actinomycetes</taxon>
        <taxon>Micrococcales</taxon>
        <taxon>Brevibacteriaceae</taxon>
        <taxon>Spelaeicoccus</taxon>
    </lineage>
</organism>
<comment type="subcellular location">
    <subcellularLocation>
        <location evidence="1">Cell membrane</location>
        <topology evidence="1">Multi-pass membrane protein</topology>
    </subcellularLocation>
</comment>
<proteinExistence type="predicted"/>
<keyword evidence="5 11" id="KW-0812">Transmembrane</keyword>
<keyword evidence="9 11" id="KW-0472">Membrane</keyword>
<sequence length="445" mass="47956">MAANFASWGNDLHSGKRSIPYVGRRKLWLTISIIAVVASILVPIISGGFNLSIDFKGGSEFQISNVSNNSESIGTKAVKSAAKNADPRVARAGQSGVRIETNQLGDSATERVRDALMDAYHVKSKDVTSNFIGPTWGSDVTAKMLRALIIFVVLAAAGMALYFRTWKMSVSAIASVFQVMVVSAGIYAVTGFEVSPTTIVGFLTVLSFSLYDTVVVFDKIRENTTSFERNRHFTFLELVNLGANQTTVRSINTAVVGALPVAAILFIGTIWLGAGTLTDISLSLFIGIIVAAASTLFVATPMYAWLRQSEPAVIKQRHKIRHLREKEGITAPPVMEDDKSMLELIDPEEQEREDKADEKPAPARSRPWELEGVEFETPPEDDDSSPGASGRGTITQQKTAKRTGRSGSDTTGSSNSGASRSAGGQSGRTPAPRRRRKGGSRRGRG</sequence>
<evidence type="ECO:0000256" key="10">
    <source>
        <dbReference type="SAM" id="MobiDB-lite"/>
    </source>
</evidence>
<feature type="transmembrane region" description="Helical" evidence="11">
    <location>
        <begin position="170"/>
        <end position="192"/>
    </location>
</feature>
<evidence type="ECO:0000256" key="1">
    <source>
        <dbReference type="ARBA" id="ARBA00004651"/>
    </source>
</evidence>
<evidence type="ECO:0000256" key="7">
    <source>
        <dbReference type="ARBA" id="ARBA00022989"/>
    </source>
</evidence>
<dbReference type="InterPro" id="IPR022645">
    <property type="entry name" value="SecD/SecF_bac"/>
</dbReference>
<evidence type="ECO:0000256" key="5">
    <source>
        <dbReference type="ARBA" id="ARBA00022692"/>
    </source>
</evidence>
<dbReference type="PRINTS" id="PR01755">
    <property type="entry name" value="SECFTRNLCASE"/>
</dbReference>
<feature type="transmembrane region" description="Helical" evidence="11">
    <location>
        <begin position="144"/>
        <end position="163"/>
    </location>
</feature>
<keyword evidence="3" id="KW-0813">Transport</keyword>
<dbReference type="NCBIfam" id="TIGR00966">
    <property type="entry name" value="transloc_SecF"/>
    <property type="match status" value="1"/>
</dbReference>
<comment type="caution">
    <text evidence="13">The sequence shown here is derived from an EMBL/GenBank/DDBJ whole genome shotgun (WGS) entry which is preliminary data.</text>
</comment>
<keyword evidence="7 11" id="KW-1133">Transmembrane helix</keyword>
<keyword evidence="6" id="KW-0653">Protein transport</keyword>
<dbReference type="SUPFAM" id="SSF82866">
    <property type="entry name" value="Multidrug efflux transporter AcrB transmembrane domain"/>
    <property type="match status" value="1"/>
</dbReference>
<evidence type="ECO:0000313" key="14">
    <source>
        <dbReference type="Proteomes" id="UP000539111"/>
    </source>
</evidence>
<evidence type="ECO:0000313" key="13">
    <source>
        <dbReference type="EMBL" id="NYI68651.1"/>
    </source>
</evidence>
<dbReference type="Pfam" id="PF07549">
    <property type="entry name" value="Sec_GG"/>
    <property type="match status" value="1"/>
</dbReference>
<dbReference type="EMBL" id="JACBZP010000001">
    <property type="protein sequence ID" value="NYI68651.1"/>
    <property type="molecule type" value="Genomic_DNA"/>
</dbReference>
<evidence type="ECO:0000259" key="12">
    <source>
        <dbReference type="Pfam" id="PF02355"/>
    </source>
</evidence>
<evidence type="ECO:0000256" key="8">
    <source>
        <dbReference type="ARBA" id="ARBA00023010"/>
    </source>
</evidence>
<evidence type="ECO:0000256" key="2">
    <source>
        <dbReference type="ARBA" id="ARBA00015792"/>
    </source>
</evidence>
<dbReference type="AlphaFoldDB" id="A0A7Z0D4D4"/>
<evidence type="ECO:0000256" key="11">
    <source>
        <dbReference type="SAM" id="Phobius"/>
    </source>
</evidence>
<evidence type="ECO:0000256" key="9">
    <source>
        <dbReference type="ARBA" id="ARBA00023136"/>
    </source>
</evidence>
<feature type="domain" description="Protein export membrane protein SecD/SecF C-terminal" evidence="12">
    <location>
        <begin position="121"/>
        <end position="308"/>
    </location>
</feature>
<keyword evidence="14" id="KW-1185">Reference proteome</keyword>
<dbReference type="InterPro" id="IPR048634">
    <property type="entry name" value="SecD_SecF_C"/>
</dbReference>
<feature type="transmembrane region" description="Helical" evidence="11">
    <location>
        <begin position="280"/>
        <end position="306"/>
    </location>
</feature>
<dbReference type="PANTHER" id="PTHR30081:SF8">
    <property type="entry name" value="PROTEIN TRANSLOCASE SUBUNIT SECF"/>
    <property type="match status" value="1"/>
</dbReference>
<dbReference type="Pfam" id="PF02355">
    <property type="entry name" value="SecD_SecF_C"/>
    <property type="match status" value="1"/>
</dbReference>
<dbReference type="PANTHER" id="PTHR30081">
    <property type="entry name" value="PROTEIN-EXPORT MEMBRANE PROTEIN SEC"/>
    <property type="match status" value="1"/>
</dbReference>
<protein>
    <recommendedName>
        <fullName evidence="2">Protein translocase subunit SecF</fullName>
    </recommendedName>
</protein>
<dbReference type="GO" id="GO:0006886">
    <property type="term" value="P:intracellular protein transport"/>
    <property type="evidence" value="ECO:0007669"/>
    <property type="project" value="InterPro"/>
</dbReference>
<gene>
    <name evidence="13" type="ORF">BJY26_002957</name>
</gene>
<evidence type="ECO:0000256" key="4">
    <source>
        <dbReference type="ARBA" id="ARBA00022475"/>
    </source>
</evidence>
<feature type="compositionally biased region" description="Low complexity" evidence="10">
    <location>
        <begin position="405"/>
        <end position="423"/>
    </location>
</feature>
<feature type="compositionally biased region" description="Basic residues" evidence="10">
    <location>
        <begin position="431"/>
        <end position="445"/>
    </location>
</feature>
<feature type="compositionally biased region" description="Basic and acidic residues" evidence="10">
    <location>
        <begin position="352"/>
        <end position="369"/>
    </location>
</feature>
<name>A0A7Z0D4D4_9MICO</name>
<keyword evidence="8" id="KW-0811">Translocation</keyword>
<feature type="transmembrane region" description="Helical" evidence="11">
    <location>
        <begin position="254"/>
        <end position="274"/>
    </location>
</feature>
<reference evidence="13 14" key="1">
    <citation type="submission" date="2020-07" db="EMBL/GenBank/DDBJ databases">
        <title>Sequencing the genomes of 1000 actinobacteria strains.</title>
        <authorList>
            <person name="Klenk H.-P."/>
        </authorList>
    </citation>
    <scope>NUCLEOTIDE SEQUENCE [LARGE SCALE GENOMIC DNA]</scope>
    <source>
        <strain evidence="13 14">DSM 26341</strain>
    </source>
</reference>
<dbReference type="InterPro" id="IPR022646">
    <property type="entry name" value="SecD/SecF_CS"/>
</dbReference>
<feature type="region of interest" description="Disordered" evidence="10">
    <location>
        <begin position="349"/>
        <end position="445"/>
    </location>
</feature>
<evidence type="ECO:0000256" key="6">
    <source>
        <dbReference type="ARBA" id="ARBA00022927"/>
    </source>
</evidence>
<feature type="compositionally biased region" description="Acidic residues" evidence="10">
    <location>
        <begin position="371"/>
        <end position="384"/>
    </location>
</feature>
<evidence type="ECO:0000256" key="3">
    <source>
        <dbReference type="ARBA" id="ARBA00022448"/>
    </source>
</evidence>
<dbReference type="Gene3D" id="1.20.1640.10">
    <property type="entry name" value="Multidrug efflux transporter AcrB transmembrane domain"/>
    <property type="match status" value="1"/>
</dbReference>
<accession>A0A7Z0D4D4</accession>
<dbReference type="GO" id="GO:0015450">
    <property type="term" value="F:protein-transporting ATPase activity"/>
    <property type="evidence" value="ECO:0007669"/>
    <property type="project" value="InterPro"/>
</dbReference>